<dbReference type="Proteomes" id="UP000826271">
    <property type="component" value="Unassembled WGS sequence"/>
</dbReference>
<dbReference type="GO" id="GO:0032300">
    <property type="term" value="C:mismatch repair complex"/>
    <property type="evidence" value="ECO:0007669"/>
    <property type="project" value="InterPro"/>
</dbReference>
<comment type="caution">
    <text evidence="6">The sequence shown here is derived from an EMBL/GenBank/DDBJ whole genome shotgun (WGS) entry which is preliminary data.</text>
</comment>
<dbReference type="GO" id="GO:0005524">
    <property type="term" value="F:ATP binding"/>
    <property type="evidence" value="ECO:0007669"/>
    <property type="project" value="InterPro"/>
</dbReference>
<dbReference type="GO" id="GO:0140664">
    <property type="term" value="F:ATP-dependent DNA damage sensor activity"/>
    <property type="evidence" value="ECO:0007669"/>
    <property type="project" value="InterPro"/>
</dbReference>
<dbReference type="PANTHER" id="PTHR10073">
    <property type="entry name" value="DNA MISMATCH REPAIR PROTEIN MLH, PMS, MUTL"/>
    <property type="match status" value="1"/>
</dbReference>
<keyword evidence="7" id="KW-1185">Reference proteome</keyword>
<dbReference type="AlphaFoldDB" id="A0AAV6WRD5"/>
<dbReference type="FunFam" id="3.30.1370.100:FF:000007">
    <property type="entry name" value="MUTL protein homolog 3"/>
    <property type="match status" value="1"/>
</dbReference>
<dbReference type="Gene3D" id="3.30.1370.100">
    <property type="entry name" value="MutL, C-terminal domain, regulatory subdomain"/>
    <property type="match status" value="1"/>
</dbReference>
<proteinExistence type="inferred from homology"/>
<dbReference type="InterPro" id="IPR042120">
    <property type="entry name" value="MutL_C_dimsub"/>
</dbReference>
<evidence type="ECO:0000313" key="6">
    <source>
        <dbReference type="EMBL" id="KAG8373586.1"/>
    </source>
</evidence>
<evidence type="ECO:0008006" key="8">
    <source>
        <dbReference type="Google" id="ProtNLM"/>
    </source>
</evidence>
<sequence length="1271" mass="143461">MREGEAGWGDLLQKGFTAINPPLSLSLSTKVYSANLVKPKPKPKPFRRRKSDLPRVRLPPRRRPPPSPPQHGMRSIERLPEAIHSSVRSEVVICDFTRIVEELVFNSLDAGATKVSVAVGVSSCYVKVMDNGSGITRDGLVLLGERYATSKIDHNESFDFHGETLCSISDVSLLEIVTKARGKPNGYRKIMKNCKCLFLGINDDRQDVGTTVTVRDIFDNQPVRRKHMECSPKKVLDSIKMSVLRIALVHVDVLFKVVDVESGDELLHTKPSLSPLPILFSNFGIENSGAFYELNVSDGELKLSGYISDPREIFSSKAIQYVYINSRFICKGQIHKLLNQLAAKFELSNSWQPAPVFVSEKGNKCDVCPTFILNLYCPRSYYDVIPSERSRTLVEFKDWGPVLAFVENGVMRLWAENISHGKYVRGTFESGKSKCRKQNCQTSLDLRSSKQKKLCQDYENMPAWEECGFSCGKPSTKVSELNKHQIGAGLLSETDYLSRSCDESLAGYRLTINRESSSHLSPCSVFSPAHHQFVASRDGRQQDRISSLVLKDILPTFDDDIDNISIERGISVDCLKYIDDMNINQDPRKSFLRSCSFERELLHCRKSPASDEVFEYGGDEVYKKEWVDHDGIMVDEIDLVICGKDLQCNEKTPFQSSPLIKYDLLGRSESPVRDSVKFPLILKNNLSDSKQVWKCSSSQQSFRSGWSPTRAEQNIGINFQVDDNDSVYKSYVEGYSEFGKDTIRGYFAHREDEDLTYSNLNIKESWQQQKCSVVNFFPNPKGCPIRKREIGEVHLGEFENLFSPKPFKRFSETDWSPLPSYGKESPINYSVPSFYDTPPTEHECGRSDSRNLEMRFNRKKSSVRSHSAPPFYEGKTRYLNLTDSSNVLSAKINFQNIRTTLSSTKYSNSNHAQLHAESRNVKCVPSPTKESVVDCSVYKRPGLEVTPEVVTIQNGRSRKKDQCINVEPVDCLDLKEIQDSFHTGEKWRDCCLPTAGRSIRHDYKNQEIILDISSDILLFAGDSLVPKSIDRASLADAKVLNQVDKKFIAVVAGKTLAIIDQHAADERIKLEELRHKVLSGEMKTITYLDDGRDLVLPEIGYQLLHNYAEQIQTWGWICNIHCQETSSFTKHLDFLHKKSTAIKLLAVPCILGVNLTDTDLLEFLQQLADTDGSSNIPPSVHRLLNNKACRGAIMFGDTLLPSECSLIVEELKRTSLCFQCAHGRPTTVPLLDLDLLHNKIAKHASHGPWHGLCQHKFSLKRSTNRLSSALS</sequence>
<dbReference type="Pfam" id="PF08676">
    <property type="entry name" value="MutL_C"/>
    <property type="match status" value="1"/>
</dbReference>
<organism evidence="6 7">
    <name type="scientific">Buddleja alternifolia</name>
    <dbReference type="NCBI Taxonomy" id="168488"/>
    <lineage>
        <taxon>Eukaryota</taxon>
        <taxon>Viridiplantae</taxon>
        <taxon>Streptophyta</taxon>
        <taxon>Embryophyta</taxon>
        <taxon>Tracheophyta</taxon>
        <taxon>Spermatophyta</taxon>
        <taxon>Magnoliopsida</taxon>
        <taxon>eudicotyledons</taxon>
        <taxon>Gunneridae</taxon>
        <taxon>Pentapetalae</taxon>
        <taxon>asterids</taxon>
        <taxon>lamiids</taxon>
        <taxon>Lamiales</taxon>
        <taxon>Scrophulariaceae</taxon>
        <taxon>Buddlejeae</taxon>
        <taxon>Buddleja</taxon>
    </lineage>
</organism>
<dbReference type="InterPro" id="IPR020568">
    <property type="entry name" value="Ribosomal_Su5_D2-typ_SF"/>
</dbReference>
<dbReference type="SMART" id="SM00853">
    <property type="entry name" value="MutL_C"/>
    <property type="match status" value="1"/>
</dbReference>
<dbReference type="InterPro" id="IPR036890">
    <property type="entry name" value="HATPase_C_sf"/>
</dbReference>
<accession>A0AAV6WRD5</accession>
<feature type="domain" description="MutL C-terminal dimerisation" evidence="4">
    <location>
        <begin position="1039"/>
        <end position="1199"/>
    </location>
</feature>
<name>A0AAV6WRD5_9LAMI</name>
<dbReference type="GO" id="GO:0016887">
    <property type="term" value="F:ATP hydrolysis activity"/>
    <property type="evidence" value="ECO:0007669"/>
    <property type="project" value="InterPro"/>
</dbReference>
<feature type="compositionally biased region" description="Basic residues" evidence="3">
    <location>
        <begin position="39"/>
        <end position="50"/>
    </location>
</feature>
<evidence type="ECO:0000256" key="1">
    <source>
        <dbReference type="ARBA" id="ARBA00006082"/>
    </source>
</evidence>
<dbReference type="Gene3D" id="3.30.230.10">
    <property type="match status" value="1"/>
</dbReference>
<evidence type="ECO:0000256" key="3">
    <source>
        <dbReference type="SAM" id="MobiDB-lite"/>
    </source>
</evidence>
<dbReference type="InterPro" id="IPR014721">
    <property type="entry name" value="Ribsml_uS5_D2-typ_fold_subgr"/>
</dbReference>
<dbReference type="InterPro" id="IPR013507">
    <property type="entry name" value="DNA_mismatch_S5_2-like"/>
</dbReference>
<protein>
    <recommendedName>
        <fullName evidence="8">DNA mismatch repair protein MLH3</fullName>
    </recommendedName>
</protein>
<dbReference type="GO" id="GO:0006298">
    <property type="term" value="P:mismatch repair"/>
    <property type="evidence" value="ECO:0007669"/>
    <property type="project" value="InterPro"/>
</dbReference>
<dbReference type="SUPFAM" id="SSF54211">
    <property type="entry name" value="Ribosomal protein S5 domain 2-like"/>
    <property type="match status" value="1"/>
</dbReference>
<evidence type="ECO:0000259" key="5">
    <source>
        <dbReference type="SMART" id="SM01340"/>
    </source>
</evidence>
<dbReference type="InterPro" id="IPR014790">
    <property type="entry name" value="MutL_C"/>
</dbReference>
<dbReference type="Pfam" id="PF13589">
    <property type="entry name" value="HATPase_c_3"/>
    <property type="match status" value="1"/>
</dbReference>
<comment type="similarity">
    <text evidence="1">Belongs to the DNA mismatch repair MutL/HexB family.</text>
</comment>
<dbReference type="PANTHER" id="PTHR10073:SF47">
    <property type="entry name" value="DNA MISMATCH REPAIR PROTEIN MLH3"/>
    <property type="match status" value="1"/>
</dbReference>
<evidence type="ECO:0000259" key="4">
    <source>
        <dbReference type="SMART" id="SM00853"/>
    </source>
</evidence>
<dbReference type="SMART" id="SM01340">
    <property type="entry name" value="DNA_mis_repair"/>
    <property type="match status" value="1"/>
</dbReference>
<gene>
    <name evidence="6" type="ORF">BUALT_Bualt11G0039800</name>
</gene>
<keyword evidence="2" id="KW-0227">DNA damage</keyword>
<evidence type="ECO:0000256" key="2">
    <source>
        <dbReference type="ARBA" id="ARBA00022763"/>
    </source>
</evidence>
<dbReference type="EMBL" id="WHWC01000011">
    <property type="protein sequence ID" value="KAG8373586.1"/>
    <property type="molecule type" value="Genomic_DNA"/>
</dbReference>
<reference evidence="6" key="1">
    <citation type="submission" date="2019-10" db="EMBL/GenBank/DDBJ databases">
        <authorList>
            <person name="Zhang R."/>
            <person name="Pan Y."/>
            <person name="Wang J."/>
            <person name="Ma R."/>
            <person name="Yu S."/>
        </authorList>
    </citation>
    <scope>NUCLEOTIDE SEQUENCE</scope>
    <source>
        <strain evidence="6">LA-IB0</strain>
        <tissue evidence="6">Leaf</tissue>
    </source>
</reference>
<dbReference type="Gene3D" id="3.30.565.10">
    <property type="entry name" value="Histidine kinase-like ATPase, C-terminal domain"/>
    <property type="match status" value="1"/>
</dbReference>
<dbReference type="SUPFAM" id="SSF55874">
    <property type="entry name" value="ATPase domain of HSP90 chaperone/DNA topoisomerase II/histidine kinase"/>
    <property type="match status" value="1"/>
</dbReference>
<feature type="domain" description="DNA mismatch repair protein S5" evidence="5">
    <location>
        <begin position="280"/>
        <end position="415"/>
    </location>
</feature>
<feature type="region of interest" description="Disordered" evidence="3">
    <location>
        <begin position="36"/>
        <end position="74"/>
    </location>
</feature>
<evidence type="ECO:0000313" key="7">
    <source>
        <dbReference type="Proteomes" id="UP000826271"/>
    </source>
</evidence>
<dbReference type="InterPro" id="IPR042121">
    <property type="entry name" value="MutL_C_regsub"/>
</dbReference>
<dbReference type="SUPFAM" id="SSF118116">
    <property type="entry name" value="DNA mismatch repair protein MutL"/>
    <property type="match status" value="1"/>
</dbReference>
<dbReference type="InterPro" id="IPR037198">
    <property type="entry name" value="MutL_C_sf"/>
</dbReference>
<dbReference type="InterPro" id="IPR038973">
    <property type="entry name" value="MutL/Mlh/Pms-like"/>
</dbReference>
<dbReference type="GO" id="GO:0030983">
    <property type="term" value="F:mismatched DNA binding"/>
    <property type="evidence" value="ECO:0007669"/>
    <property type="project" value="InterPro"/>
</dbReference>
<dbReference type="Gene3D" id="3.30.1540.20">
    <property type="entry name" value="MutL, C-terminal domain, dimerisation subdomain"/>
    <property type="match status" value="1"/>
</dbReference>